<dbReference type="EMBL" id="CAJNIZ010004363">
    <property type="protein sequence ID" value="CAE7231889.1"/>
    <property type="molecule type" value="Genomic_DNA"/>
</dbReference>
<keyword evidence="2" id="KW-1185">Reference proteome</keyword>
<proteinExistence type="predicted"/>
<evidence type="ECO:0000313" key="1">
    <source>
        <dbReference type="EMBL" id="CAE7231889.1"/>
    </source>
</evidence>
<dbReference type="Proteomes" id="UP000649617">
    <property type="component" value="Unassembled WGS sequence"/>
</dbReference>
<comment type="caution">
    <text evidence="1">The sequence shown here is derived from an EMBL/GenBank/DDBJ whole genome shotgun (WGS) entry which is preliminary data.</text>
</comment>
<evidence type="ECO:0000313" key="2">
    <source>
        <dbReference type="Proteomes" id="UP000649617"/>
    </source>
</evidence>
<organism evidence="1 2">
    <name type="scientific">Symbiodinium pilosum</name>
    <name type="common">Dinoflagellate</name>
    <dbReference type="NCBI Taxonomy" id="2952"/>
    <lineage>
        <taxon>Eukaryota</taxon>
        <taxon>Sar</taxon>
        <taxon>Alveolata</taxon>
        <taxon>Dinophyceae</taxon>
        <taxon>Suessiales</taxon>
        <taxon>Symbiodiniaceae</taxon>
        <taxon>Symbiodinium</taxon>
    </lineage>
</organism>
<dbReference type="AlphaFoldDB" id="A0A812KXD3"/>
<reference evidence="1" key="1">
    <citation type="submission" date="2021-02" db="EMBL/GenBank/DDBJ databases">
        <authorList>
            <person name="Dougan E. K."/>
            <person name="Rhodes N."/>
            <person name="Thang M."/>
            <person name="Chan C."/>
        </authorList>
    </citation>
    <scope>NUCLEOTIDE SEQUENCE</scope>
</reference>
<feature type="non-terminal residue" evidence="1">
    <location>
        <position position="1"/>
    </location>
</feature>
<dbReference type="OrthoDB" id="412963at2759"/>
<protein>
    <submittedName>
        <fullName evidence="1">AspC protein</fullName>
    </submittedName>
</protein>
<accession>A0A812KXD3</accession>
<sequence>MEDEEVPDAMAKVAIKLVSDGFIDTWMTADESAAFQKSVGRTAGWGGMHNIQDDLQFVSNYGEPPGKDLAHYYAVDQCDADYIAIVESDNIMYARHGYSWVEEAILGLR</sequence>
<name>A0A812KXD3_SYMPI</name>
<gene>
    <name evidence="1" type="primary">aspC</name>
    <name evidence="1" type="ORF">SPIL2461_LOCUS3576</name>
</gene>